<protein>
    <submittedName>
        <fullName evidence="1">Uncharacterized protein</fullName>
    </submittedName>
</protein>
<sequence length="75" mass="9008">MWLNEVIKVNSAERALIQEFAALEEKFKHVKSIPLSELPLIIRKWIEVKYGFLPDYLDKSAFKVMLKQFREDLRR</sequence>
<evidence type="ECO:0000313" key="1">
    <source>
        <dbReference type="EMBL" id="ALM74860.1"/>
    </source>
</evidence>
<evidence type="ECO:0000313" key="2">
    <source>
        <dbReference type="Proteomes" id="UP000066042"/>
    </source>
</evidence>
<dbReference type="AlphaFoldDB" id="A0A0S1XAU9"/>
<dbReference type="EMBL" id="CP013050">
    <property type="protein sequence ID" value="ALM74860.1"/>
    <property type="molecule type" value="Genomic_DNA"/>
</dbReference>
<dbReference type="Proteomes" id="UP000066042">
    <property type="component" value="Chromosome"/>
</dbReference>
<proteinExistence type="predicted"/>
<accession>A0A0S1XAU9</accession>
<organism evidence="1 2">
    <name type="scientific">Thermococcus barophilus</name>
    <dbReference type="NCBI Taxonomy" id="55802"/>
    <lineage>
        <taxon>Archaea</taxon>
        <taxon>Methanobacteriati</taxon>
        <taxon>Methanobacteriota</taxon>
        <taxon>Thermococci</taxon>
        <taxon>Thermococcales</taxon>
        <taxon>Thermococcaceae</taxon>
        <taxon>Thermococcus</taxon>
    </lineage>
</organism>
<dbReference type="PATRIC" id="fig|55802.8.peg.906"/>
<name>A0A0S1XAU9_THEBA</name>
<dbReference type="STRING" id="55802.TBCH5v1_0909"/>
<gene>
    <name evidence="1" type="ORF">TBCH5v1_0909</name>
</gene>
<reference evidence="1 2" key="1">
    <citation type="journal article" date="2016" name="Genome Announc.">
        <title>Complete genome sequence of the hyperthermophilic and piezophilic archaeon Thermococcus barophilus Ch5, capable of growth at the expense of hydrogenogenesis from carbon monoxide and formate.</title>
        <authorList>
            <person name="Oger P."/>
            <person name="Sokolova T.G."/>
            <person name="Kozhevnikova D.A."/>
            <person name="Taranov E.A."/>
            <person name="Vannier P."/>
            <person name="Lee H.S."/>
            <person name="Kwon K.K."/>
            <person name="Kang S.G."/>
            <person name="Lee J.H."/>
            <person name="Bonch-Osmolovskaya E.A."/>
            <person name="Lebedinsky A.V."/>
        </authorList>
    </citation>
    <scope>NUCLEOTIDE SEQUENCE [LARGE SCALE GENOMIC DNA]</scope>
    <source>
        <strain evidence="2">Ch5</strain>
    </source>
</reference>